<accession>A0A448XLB7</accession>
<proteinExistence type="predicted"/>
<dbReference type="Proteomes" id="UP000784294">
    <property type="component" value="Unassembled WGS sequence"/>
</dbReference>
<name>A0A448XLB7_9PLAT</name>
<evidence type="ECO:0000313" key="2">
    <source>
        <dbReference type="Proteomes" id="UP000784294"/>
    </source>
</evidence>
<sequence length="113" mass="12284">MTAHLFQKAFRVGGESLANEDPAPQSTPFYFLIPSRVSSSHKHSSNQPRIHTNTVIVPCLQPTSSRSAVTGRPPRPPFCSSSRADGVVDRIKCIVPIQKESCCPGHLGCMQLV</sequence>
<comment type="caution">
    <text evidence="1">The sequence shown here is derived from an EMBL/GenBank/DDBJ whole genome shotgun (WGS) entry which is preliminary data.</text>
</comment>
<evidence type="ECO:0000313" key="1">
    <source>
        <dbReference type="EMBL" id="VEL39370.1"/>
    </source>
</evidence>
<organism evidence="1 2">
    <name type="scientific">Protopolystoma xenopodis</name>
    <dbReference type="NCBI Taxonomy" id="117903"/>
    <lineage>
        <taxon>Eukaryota</taxon>
        <taxon>Metazoa</taxon>
        <taxon>Spiralia</taxon>
        <taxon>Lophotrochozoa</taxon>
        <taxon>Platyhelminthes</taxon>
        <taxon>Monogenea</taxon>
        <taxon>Polyopisthocotylea</taxon>
        <taxon>Polystomatidea</taxon>
        <taxon>Polystomatidae</taxon>
        <taxon>Protopolystoma</taxon>
    </lineage>
</organism>
<keyword evidence="2" id="KW-1185">Reference proteome</keyword>
<dbReference type="EMBL" id="CAAALY010261041">
    <property type="protein sequence ID" value="VEL39370.1"/>
    <property type="molecule type" value="Genomic_DNA"/>
</dbReference>
<protein>
    <submittedName>
        <fullName evidence="1">Uncharacterized protein</fullName>
    </submittedName>
</protein>
<dbReference type="AlphaFoldDB" id="A0A448XLB7"/>
<gene>
    <name evidence="1" type="ORF">PXEA_LOCUS32810</name>
</gene>
<reference evidence="1" key="1">
    <citation type="submission" date="2018-11" db="EMBL/GenBank/DDBJ databases">
        <authorList>
            <consortium name="Pathogen Informatics"/>
        </authorList>
    </citation>
    <scope>NUCLEOTIDE SEQUENCE</scope>
</reference>